<dbReference type="OrthoDB" id="2083258at2"/>
<dbReference type="RefSeq" id="WP_008869639.1">
    <property type="nucleotide sequence ID" value="NZ_ACJN02000002.1"/>
</dbReference>
<keyword evidence="2" id="KW-1185">Reference proteome</keyword>
<reference evidence="1" key="1">
    <citation type="submission" date="2010-05" db="EMBL/GenBank/DDBJ databases">
        <title>The draft genome of Desulfonatronospira thiodismutans ASO3-1.</title>
        <authorList>
            <consortium name="US DOE Joint Genome Institute (JGI-PGF)"/>
            <person name="Lucas S."/>
            <person name="Copeland A."/>
            <person name="Lapidus A."/>
            <person name="Cheng J.-F."/>
            <person name="Bruce D."/>
            <person name="Goodwin L."/>
            <person name="Pitluck S."/>
            <person name="Chertkov O."/>
            <person name="Brettin T."/>
            <person name="Detter J.C."/>
            <person name="Han C."/>
            <person name="Land M.L."/>
            <person name="Hauser L."/>
            <person name="Kyrpides N."/>
            <person name="Mikhailova N."/>
            <person name="Muyzer G."/>
            <person name="Woyke T."/>
        </authorList>
    </citation>
    <scope>NUCLEOTIDE SEQUENCE [LARGE SCALE GENOMIC DNA]</scope>
    <source>
        <strain evidence="1">ASO3-1</strain>
    </source>
</reference>
<name>D6SNI5_9BACT</name>
<gene>
    <name evidence="1" type="ORF">Dthio_PD1662</name>
</gene>
<proteinExistence type="predicted"/>
<dbReference type="AlphaFoldDB" id="D6SNI5"/>
<comment type="caution">
    <text evidence="1">The sequence shown here is derived from an EMBL/GenBank/DDBJ whole genome shotgun (WGS) entry which is preliminary data.</text>
</comment>
<protein>
    <submittedName>
        <fullName evidence="1">Uncharacterized protein</fullName>
    </submittedName>
</protein>
<dbReference type="Proteomes" id="UP000005496">
    <property type="component" value="Unassembled WGS sequence"/>
</dbReference>
<evidence type="ECO:0000313" key="1">
    <source>
        <dbReference type="EMBL" id="EFI34311.1"/>
    </source>
</evidence>
<organism evidence="1 2">
    <name type="scientific">Desulfonatronospira thiodismutans ASO3-1</name>
    <dbReference type="NCBI Taxonomy" id="555779"/>
    <lineage>
        <taxon>Bacteria</taxon>
        <taxon>Pseudomonadati</taxon>
        <taxon>Thermodesulfobacteriota</taxon>
        <taxon>Desulfovibrionia</taxon>
        <taxon>Desulfovibrionales</taxon>
        <taxon>Desulfonatronovibrionaceae</taxon>
        <taxon>Desulfonatronospira</taxon>
    </lineage>
</organism>
<dbReference type="eggNOG" id="ENOG5033FES">
    <property type="taxonomic scope" value="Bacteria"/>
</dbReference>
<evidence type="ECO:0000313" key="2">
    <source>
        <dbReference type="Proteomes" id="UP000005496"/>
    </source>
</evidence>
<dbReference type="EMBL" id="ACJN02000002">
    <property type="protein sequence ID" value="EFI34311.1"/>
    <property type="molecule type" value="Genomic_DNA"/>
</dbReference>
<accession>D6SNI5</accession>
<sequence>MIDKSNIIPAILERLENLPHGHYLDMRTYKRNRYLLLVKKGDDDFLIIENGFFRERFEHVPFKKLKKLLKTLLKKEFPRSTKVRVYNMGIFEEQTAQNIERKVL</sequence>